<sequence>MPVKEDLLLKKTRLKKDPLRRISFEGLPSSCRSCKHMETEHFVSCTRRHFDSSVRKCFLASNTRECFPVSSTREQLINRKVKEFFPSSDMRRHSLDGRVERCSHNIYNSLTEHSLVSNNKNHLVDTNDKQYLLDSGKSFLENKGHFVDSEGVDCFGGKRLQRGFLDGNHEGCSENNICYSRDNLLCSLRDDTCHWYDSTSTRVLEKKYIFQEVDCLPVLPMGLRKRDYRHVSRCSYKVDLSSKKSFIDWKHNDYDDFFMSKFRFTKFYSLYLGHNH</sequence>
<comment type="caution">
    <text evidence="1">The sequence shown here is derived from an EMBL/GenBank/DDBJ whole genome shotgun (WGS) entry which is preliminary data.</text>
</comment>
<dbReference type="EMBL" id="JARKIK010000062">
    <property type="protein sequence ID" value="KAK8731031.1"/>
    <property type="molecule type" value="Genomic_DNA"/>
</dbReference>
<name>A0AAW0WVN6_CHEQU</name>
<keyword evidence="2" id="KW-1185">Reference proteome</keyword>
<protein>
    <submittedName>
        <fullName evidence="1">Uncharacterized protein</fullName>
    </submittedName>
</protein>
<accession>A0AAW0WVN6</accession>
<evidence type="ECO:0000313" key="2">
    <source>
        <dbReference type="Proteomes" id="UP001445076"/>
    </source>
</evidence>
<dbReference type="Proteomes" id="UP001445076">
    <property type="component" value="Unassembled WGS sequence"/>
</dbReference>
<organism evidence="1 2">
    <name type="scientific">Cherax quadricarinatus</name>
    <name type="common">Australian red claw crayfish</name>
    <dbReference type="NCBI Taxonomy" id="27406"/>
    <lineage>
        <taxon>Eukaryota</taxon>
        <taxon>Metazoa</taxon>
        <taxon>Ecdysozoa</taxon>
        <taxon>Arthropoda</taxon>
        <taxon>Crustacea</taxon>
        <taxon>Multicrustacea</taxon>
        <taxon>Malacostraca</taxon>
        <taxon>Eumalacostraca</taxon>
        <taxon>Eucarida</taxon>
        <taxon>Decapoda</taxon>
        <taxon>Pleocyemata</taxon>
        <taxon>Astacidea</taxon>
        <taxon>Parastacoidea</taxon>
        <taxon>Parastacidae</taxon>
        <taxon>Cherax</taxon>
    </lineage>
</organism>
<dbReference type="EMBL" id="JARKIK010000062">
    <property type="protein sequence ID" value="KAK8731034.1"/>
    <property type="molecule type" value="Genomic_DNA"/>
</dbReference>
<gene>
    <name evidence="1" type="ORF">OTU49_007765</name>
</gene>
<proteinExistence type="predicted"/>
<reference evidence="1" key="2">
    <citation type="submission" date="2024-01" db="EMBL/GenBank/DDBJ databases">
        <authorList>
            <person name="He J."/>
            <person name="Wang M."/>
            <person name="Zheng J."/>
            <person name="Liu Z."/>
        </authorList>
    </citation>
    <scope>NUCLEOTIDE SEQUENCE</scope>
    <source>
        <strain evidence="1">ZL_2023a</strain>
        <tissue evidence="1">Muscle</tissue>
    </source>
</reference>
<evidence type="ECO:0000313" key="1">
    <source>
        <dbReference type="EMBL" id="KAK8731031.1"/>
    </source>
</evidence>
<reference evidence="1 2" key="1">
    <citation type="journal article" date="2024" name="BMC Genomics">
        <title>Genome assembly of redclaw crayfish (Cherax quadricarinatus) provides insights into its immune adaptation and hypoxia tolerance.</title>
        <authorList>
            <person name="Liu Z."/>
            <person name="Zheng J."/>
            <person name="Li H."/>
            <person name="Fang K."/>
            <person name="Wang S."/>
            <person name="He J."/>
            <person name="Zhou D."/>
            <person name="Weng S."/>
            <person name="Chi M."/>
            <person name="Gu Z."/>
            <person name="He J."/>
            <person name="Li F."/>
            <person name="Wang M."/>
        </authorList>
    </citation>
    <scope>NUCLEOTIDE SEQUENCE [LARGE SCALE GENOMIC DNA]</scope>
    <source>
        <strain evidence="1">ZL_2023a</strain>
    </source>
</reference>
<dbReference type="AlphaFoldDB" id="A0AAW0WVN6"/>